<reference evidence="2" key="1">
    <citation type="submission" date="2021-02" db="EMBL/GenBank/DDBJ databases">
        <authorList>
            <person name="Dougan E. K."/>
            <person name="Rhodes N."/>
            <person name="Thang M."/>
            <person name="Chan C."/>
        </authorList>
    </citation>
    <scope>NUCLEOTIDE SEQUENCE</scope>
</reference>
<evidence type="ECO:0000313" key="3">
    <source>
        <dbReference type="Proteomes" id="UP000601435"/>
    </source>
</evidence>
<dbReference type="EMBL" id="CAJNJA010093586">
    <property type="protein sequence ID" value="CAE7941313.1"/>
    <property type="molecule type" value="Genomic_DNA"/>
</dbReference>
<protein>
    <submittedName>
        <fullName evidence="2">NHX8 protein</fullName>
    </submittedName>
</protein>
<accession>A0A813CA60</accession>
<proteinExistence type="predicted"/>
<gene>
    <name evidence="2" type="primary">NHX8</name>
    <name evidence="2" type="ORF">SNEC2469_LOCUS34240</name>
</gene>
<comment type="caution">
    <text evidence="2">The sequence shown here is derived from an EMBL/GenBank/DDBJ whole genome shotgun (WGS) entry which is preliminary data.</text>
</comment>
<dbReference type="Proteomes" id="UP000601435">
    <property type="component" value="Unassembled WGS sequence"/>
</dbReference>
<sequence>MAEGINPHLLFYSFLPPLIFSEAMKLNVRLVQKCFAQVFLLACPGVLLGTGMVALVA</sequence>
<feature type="transmembrane region" description="Helical" evidence="1">
    <location>
        <begin position="34"/>
        <end position="56"/>
    </location>
</feature>
<dbReference type="OrthoDB" id="441412at2759"/>
<evidence type="ECO:0000256" key="1">
    <source>
        <dbReference type="SAM" id="Phobius"/>
    </source>
</evidence>
<keyword evidence="3" id="KW-1185">Reference proteome</keyword>
<keyword evidence="1" id="KW-0812">Transmembrane</keyword>
<evidence type="ECO:0000313" key="2">
    <source>
        <dbReference type="EMBL" id="CAE7941313.1"/>
    </source>
</evidence>
<feature type="non-terminal residue" evidence="2">
    <location>
        <position position="57"/>
    </location>
</feature>
<keyword evidence="1" id="KW-1133">Transmembrane helix</keyword>
<dbReference type="AlphaFoldDB" id="A0A813CA60"/>
<keyword evidence="1" id="KW-0472">Membrane</keyword>
<organism evidence="2 3">
    <name type="scientific">Symbiodinium necroappetens</name>
    <dbReference type="NCBI Taxonomy" id="1628268"/>
    <lineage>
        <taxon>Eukaryota</taxon>
        <taxon>Sar</taxon>
        <taxon>Alveolata</taxon>
        <taxon>Dinophyceae</taxon>
        <taxon>Suessiales</taxon>
        <taxon>Symbiodiniaceae</taxon>
        <taxon>Symbiodinium</taxon>
    </lineage>
</organism>
<name>A0A813CA60_9DINO</name>